<dbReference type="EMBL" id="BAABBF010000005">
    <property type="protein sequence ID" value="GAA3716018.1"/>
    <property type="molecule type" value="Genomic_DNA"/>
</dbReference>
<proteinExistence type="predicted"/>
<name>A0ABP7EEJ3_9SPHN</name>
<organism evidence="1 2">
    <name type="scientific">Sphingomonas cynarae</name>
    <dbReference type="NCBI Taxonomy" id="930197"/>
    <lineage>
        <taxon>Bacteria</taxon>
        <taxon>Pseudomonadati</taxon>
        <taxon>Pseudomonadota</taxon>
        <taxon>Alphaproteobacteria</taxon>
        <taxon>Sphingomonadales</taxon>
        <taxon>Sphingomonadaceae</taxon>
        <taxon>Sphingomonas</taxon>
    </lineage>
</organism>
<gene>
    <name evidence="1" type="ORF">GCM10022268_25720</name>
</gene>
<evidence type="ECO:0000313" key="1">
    <source>
        <dbReference type="EMBL" id="GAA3716018.1"/>
    </source>
</evidence>
<reference evidence="2" key="1">
    <citation type="journal article" date="2019" name="Int. J. Syst. Evol. Microbiol.">
        <title>The Global Catalogue of Microorganisms (GCM) 10K type strain sequencing project: providing services to taxonomists for standard genome sequencing and annotation.</title>
        <authorList>
            <consortium name="The Broad Institute Genomics Platform"/>
            <consortium name="The Broad Institute Genome Sequencing Center for Infectious Disease"/>
            <person name="Wu L."/>
            <person name="Ma J."/>
        </authorList>
    </citation>
    <scope>NUCLEOTIDE SEQUENCE [LARGE SCALE GENOMIC DNA]</scope>
    <source>
        <strain evidence="2">JCM 17498</strain>
    </source>
</reference>
<accession>A0ABP7EEJ3</accession>
<protein>
    <recommendedName>
        <fullName evidence="3">Helix-turn-helix domain-containing protein</fullName>
    </recommendedName>
</protein>
<evidence type="ECO:0000313" key="2">
    <source>
        <dbReference type="Proteomes" id="UP001500523"/>
    </source>
</evidence>
<comment type="caution">
    <text evidence="1">The sequence shown here is derived from an EMBL/GenBank/DDBJ whole genome shotgun (WGS) entry which is preliminary data.</text>
</comment>
<dbReference type="Proteomes" id="UP001500523">
    <property type="component" value="Unassembled WGS sequence"/>
</dbReference>
<keyword evidence="2" id="KW-1185">Reference proteome</keyword>
<evidence type="ECO:0008006" key="3">
    <source>
        <dbReference type="Google" id="ProtNLM"/>
    </source>
</evidence>
<dbReference type="RefSeq" id="WP_344693795.1">
    <property type="nucleotide sequence ID" value="NZ_BAABBF010000005.1"/>
</dbReference>
<sequence length="96" mass="11166">MSLYDYWMTLVDQPRRVVFLDRTPRPERIVRHYLTAPETAVLLGVSEAVLSWWRGCGHGPQPILRSGELHYEAKGIKRLASMPTMRRMMAIGRQTR</sequence>